<comment type="caution">
    <text evidence="3">The sequence shown here is derived from an EMBL/GenBank/DDBJ whole genome shotgun (WGS) entry which is preliminary data.</text>
</comment>
<feature type="DNA-binding region" description="HMG box" evidence="1">
    <location>
        <begin position="24"/>
        <end position="89"/>
    </location>
</feature>
<dbReference type="OrthoDB" id="1919336at2759"/>
<gene>
    <name evidence="3" type="ORF">FWILDA_LOCUS9972</name>
</gene>
<evidence type="ECO:0000313" key="3">
    <source>
        <dbReference type="EMBL" id="CAI2181216.1"/>
    </source>
</evidence>
<evidence type="ECO:0000256" key="1">
    <source>
        <dbReference type="PROSITE-ProRule" id="PRU00267"/>
    </source>
</evidence>
<organism evidence="3 4">
    <name type="scientific">Funneliformis geosporum</name>
    <dbReference type="NCBI Taxonomy" id="1117311"/>
    <lineage>
        <taxon>Eukaryota</taxon>
        <taxon>Fungi</taxon>
        <taxon>Fungi incertae sedis</taxon>
        <taxon>Mucoromycota</taxon>
        <taxon>Glomeromycotina</taxon>
        <taxon>Glomeromycetes</taxon>
        <taxon>Glomerales</taxon>
        <taxon>Glomeraceae</taxon>
        <taxon>Funneliformis</taxon>
    </lineage>
</organism>
<evidence type="ECO:0000259" key="2">
    <source>
        <dbReference type="PROSITE" id="PS50118"/>
    </source>
</evidence>
<protein>
    <submittedName>
        <fullName evidence="3">11430_t:CDS:1</fullName>
    </submittedName>
</protein>
<dbReference type="InterPro" id="IPR009071">
    <property type="entry name" value="HMG_box_dom"/>
</dbReference>
<reference evidence="3" key="1">
    <citation type="submission" date="2022-08" db="EMBL/GenBank/DDBJ databases">
        <authorList>
            <person name="Kallberg Y."/>
            <person name="Tangrot J."/>
            <person name="Rosling A."/>
        </authorList>
    </citation>
    <scope>NUCLEOTIDE SEQUENCE</scope>
    <source>
        <strain evidence="3">Wild A</strain>
    </source>
</reference>
<evidence type="ECO:0000313" key="4">
    <source>
        <dbReference type="Proteomes" id="UP001153678"/>
    </source>
</evidence>
<dbReference type="Proteomes" id="UP001153678">
    <property type="component" value="Unassembled WGS sequence"/>
</dbReference>
<keyword evidence="1" id="KW-0238">DNA-binding</keyword>
<dbReference type="SUPFAM" id="SSF47095">
    <property type="entry name" value="HMG-box"/>
    <property type="match status" value="1"/>
</dbReference>
<dbReference type="EMBL" id="CAMKVN010002457">
    <property type="protein sequence ID" value="CAI2181216.1"/>
    <property type="molecule type" value="Genomic_DNA"/>
</dbReference>
<keyword evidence="1" id="KW-0539">Nucleus</keyword>
<dbReference type="AlphaFoldDB" id="A0A9W4SUC7"/>
<dbReference type="GO" id="GO:0003677">
    <property type="term" value="F:DNA binding"/>
    <property type="evidence" value="ECO:0007669"/>
    <property type="project" value="UniProtKB-UniRule"/>
</dbReference>
<dbReference type="GO" id="GO:0005634">
    <property type="term" value="C:nucleus"/>
    <property type="evidence" value="ECO:0007669"/>
    <property type="project" value="UniProtKB-UniRule"/>
</dbReference>
<dbReference type="InterPro" id="IPR036910">
    <property type="entry name" value="HMG_box_dom_sf"/>
</dbReference>
<keyword evidence="4" id="KW-1185">Reference proteome</keyword>
<proteinExistence type="predicted"/>
<feature type="domain" description="HMG box" evidence="2">
    <location>
        <begin position="24"/>
        <end position="89"/>
    </location>
</feature>
<name>A0A9W4SUC7_9GLOM</name>
<dbReference type="Gene3D" id="1.10.30.10">
    <property type="entry name" value="High mobility group box domain"/>
    <property type="match status" value="1"/>
</dbReference>
<sequence>MSDKEITFYFFEPETLEEPEEKNRKREPNMFISYRNERMKDRPPNITMAEFSKIVSEEWKLLSEYEKAKWQRNYQINRDQNLQNSNKYVQRNDQMGKSGNVNANHVAKDISNNEKSIYHPKVNVLQNGDETNFKSSFNLKAIGDEGRMNKDQKLQKMDNNVIADQLGESSNKIHPNSIYYKYYVL</sequence>
<dbReference type="Pfam" id="PF00505">
    <property type="entry name" value="HMG_box"/>
    <property type="match status" value="1"/>
</dbReference>
<dbReference type="PROSITE" id="PS50118">
    <property type="entry name" value="HMG_BOX_2"/>
    <property type="match status" value="1"/>
</dbReference>
<accession>A0A9W4SUC7</accession>